<dbReference type="GO" id="GO:0046983">
    <property type="term" value="F:protein dimerization activity"/>
    <property type="evidence" value="ECO:0007669"/>
    <property type="project" value="InterPro"/>
</dbReference>
<evidence type="ECO:0000256" key="1">
    <source>
        <dbReference type="ARBA" id="ARBA00004123"/>
    </source>
</evidence>
<feature type="region of interest" description="Disordered" evidence="6">
    <location>
        <begin position="677"/>
        <end position="706"/>
    </location>
</feature>
<feature type="compositionally biased region" description="Low complexity" evidence="6">
    <location>
        <begin position="652"/>
        <end position="665"/>
    </location>
</feature>
<dbReference type="GO" id="GO:0005634">
    <property type="term" value="C:nucleus"/>
    <property type="evidence" value="ECO:0007669"/>
    <property type="project" value="UniProtKB-SubCell"/>
</dbReference>
<dbReference type="SUPFAM" id="SSF55455">
    <property type="entry name" value="SRF-like"/>
    <property type="match status" value="1"/>
</dbReference>
<dbReference type="SMART" id="SM00432">
    <property type="entry name" value="MADS"/>
    <property type="match status" value="1"/>
</dbReference>
<dbReference type="CDD" id="cd00120">
    <property type="entry name" value="MADS"/>
    <property type="match status" value="1"/>
</dbReference>
<evidence type="ECO:0000256" key="5">
    <source>
        <dbReference type="ARBA" id="ARBA00023242"/>
    </source>
</evidence>
<dbReference type="PANTHER" id="PTHR11945:SF534">
    <property type="entry name" value="MYOCYTE-SPECIFIC ENHANCER FACTOR 2"/>
    <property type="match status" value="1"/>
</dbReference>
<dbReference type="GO" id="GO:0045944">
    <property type="term" value="P:positive regulation of transcription by RNA polymerase II"/>
    <property type="evidence" value="ECO:0007669"/>
    <property type="project" value="TreeGrafter"/>
</dbReference>
<reference evidence="8 9" key="1">
    <citation type="journal article" date="2018" name="MBio">
        <title>Comparative Genomics Reveals the Core Gene Toolbox for the Fungus-Insect Symbiosis.</title>
        <authorList>
            <person name="Wang Y."/>
            <person name="Stata M."/>
            <person name="Wang W."/>
            <person name="Stajich J.E."/>
            <person name="White M.M."/>
            <person name="Moncalvo J.M."/>
        </authorList>
    </citation>
    <scope>NUCLEOTIDE SEQUENCE [LARGE SCALE GENOMIC DNA]</scope>
    <source>
        <strain evidence="8 9">AUS-126-30</strain>
    </source>
</reference>
<accession>A0A2U1J909</accession>
<keyword evidence="3" id="KW-0238">DNA-binding</keyword>
<keyword evidence="9" id="KW-1185">Reference proteome</keyword>
<keyword evidence="2" id="KW-0805">Transcription regulation</keyword>
<dbReference type="GO" id="GO:0000978">
    <property type="term" value="F:RNA polymerase II cis-regulatory region sequence-specific DNA binding"/>
    <property type="evidence" value="ECO:0007669"/>
    <property type="project" value="TreeGrafter"/>
</dbReference>
<dbReference type="InterPro" id="IPR036879">
    <property type="entry name" value="TF_MADSbox_sf"/>
</dbReference>
<dbReference type="Gene3D" id="3.40.1810.10">
    <property type="entry name" value="Transcription factor, MADS-box"/>
    <property type="match status" value="1"/>
</dbReference>
<dbReference type="Proteomes" id="UP000245591">
    <property type="component" value="Unassembled WGS sequence"/>
</dbReference>
<dbReference type="PROSITE" id="PS50066">
    <property type="entry name" value="MADS_BOX_2"/>
    <property type="match status" value="1"/>
</dbReference>
<keyword evidence="5" id="KW-0539">Nucleus</keyword>
<organism evidence="8 9">
    <name type="scientific">Smittium angustum</name>
    <dbReference type="NCBI Taxonomy" id="133377"/>
    <lineage>
        <taxon>Eukaryota</taxon>
        <taxon>Fungi</taxon>
        <taxon>Fungi incertae sedis</taxon>
        <taxon>Zoopagomycota</taxon>
        <taxon>Kickxellomycotina</taxon>
        <taxon>Harpellomycetes</taxon>
        <taxon>Harpellales</taxon>
        <taxon>Legeriomycetaceae</taxon>
        <taxon>Smittium</taxon>
    </lineage>
</organism>
<feature type="region of interest" description="Disordered" evidence="6">
    <location>
        <begin position="646"/>
        <end position="665"/>
    </location>
</feature>
<evidence type="ECO:0000256" key="6">
    <source>
        <dbReference type="SAM" id="MobiDB-lite"/>
    </source>
</evidence>
<feature type="compositionally biased region" description="Polar residues" evidence="6">
    <location>
        <begin position="678"/>
        <end position="687"/>
    </location>
</feature>
<dbReference type="AlphaFoldDB" id="A0A2U1J909"/>
<evidence type="ECO:0000256" key="3">
    <source>
        <dbReference type="ARBA" id="ARBA00023125"/>
    </source>
</evidence>
<sequence length="915" mass="100663">MGRKKINISEISNPRQKTVTFTRRKSGLMKKAHELSVLCGVKVALVVFDSKNASHVYSSCETPDALFKRFLSKQFLTNESRKKKEASASDDEGGGTYGFDSNGAFVRRKLAVVNEYEVVTNGPSSENLQVKHTKQYHDPDSANTLIESREQILTWGPRENSIDKPQSVSLPYSTHHSVAESINLSKQADEKFFDSQAGIQSNGFHQNSMSYQNGINGGTIQLAESIVENSMNPMLTGEISIDPSNLYANTMNQSGILNDEYSGQGFNYQIPNGSLATDSTIFYPDGNNGQMEYRLRNSGIFTYDNALSRNDGYSIGQYAGIENNGFIHNQQGIPNLAVNSQGNVNVSISHQQNVIQDLNNEHYAGSQLNHQQVQNQFYNQLQKEQQLFEMIQENKTFENQINSNTELVSDQLLNNSDNINNGMYQTISGSSLNWENVAGRNENLSILRNSGSSIDRLGNDLLEYEMGHSGALVSSAPGSAIGISQLNSRNYDLYLKNTSNDNYKRNGNDSDKQIPKKMRHGKYMKLSIDGSENGGSKLEKNRYFSTPDPKFSSTSTNKRVQKLMIERSSSFSKIKPLMLDKTGFEYSASFNGPKSSLGLVNNIFENSGNICAQDINEFVHQSDGSISSEFFENSSGDHMLTMASSSTAAEVSKSNNSSGNGITSGMKRSESVFEVGKNVTNNNSSNESHLERNENSERKDSPVKILSKDILNGNGTNYDESMKIGRRVSEQWFSNIKNTSDSSTNNLDSILLANNDKAITSNSIGNLTEKSLLTKKIKNTTSVDGIDQSGDTEGNIKTPLGLDINQSIGDYTFNTGNQGIQQGEFGLGITGFNIAEYSLGMDIGGNITQEQKMAIDQQQKNARGFGQFGVSNDSFFIEFDGIGKSEGGIPNSFTKNTQNPSVGRSFVGTNKANYF</sequence>
<feature type="domain" description="MADS-box" evidence="7">
    <location>
        <begin position="1"/>
        <end position="61"/>
    </location>
</feature>
<comment type="caution">
    <text evidence="8">The sequence shown here is derived from an EMBL/GenBank/DDBJ whole genome shotgun (WGS) entry which is preliminary data.</text>
</comment>
<evidence type="ECO:0000259" key="7">
    <source>
        <dbReference type="PROSITE" id="PS50066"/>
    </source>
</evidence>
<dbReference type="Pfam" id="PF00319">
    <property type="entry name" value="SRF-TF"/>
    <property type="match status" value="1"/>
</dbReference>
<name>A0A2U1J909_SMIAN</name>
<proteinExistence type="predicted"/>
<comment type="subcellular location">
    <subcellularLocation>
        <location evidence="1">Nucleus</location>
    </subcellularLocation>
</comment>
<evidence type="ECO:0000256" key="2">
    <source>
        <dbReference type="ARBA" id="ARBA00023015"/>
    </source>
</evidence>
<dbReference type="PANTHER" id="PTHR11945">
    <property type="entry name" value="MADS BOX PROTEIN"/>
    <property type="match status" value="1"/>
</dbReference>
<protein>
    <recommendedName>
        <fullName evidence="7">MADS-box domain-containing protein</fullName>
    </recommendedName>
</protein>
<feature type="compositionally biased region" description="Basic and acidic residues" evidence="6">
    <location>
        <begin position="688"/>
        <end position="702"/>
    </location>
</feature>
<gene>
    <name evidence="8" type="ORF">BB558_002325</name>
</gene>
<evidence type="ECO:0000256" key="4">
    <source>
        <dbReference type="ARBA" id="ARBA00023163"/>
    </source>
</evidence>
<keyword evidence="4" id="KW-0804">Transcription</keyword>
<dbReference type="EMBL" id="MBFU01000160">
    <property type="protein sequence ID" value="PWA01577.1"/>
    <property type="molecule type" value="Genomic_DNA"/>
</dbReference>
<dbReference type="GO" id="GO:0000981">
    <property type="term" value="F:DNA-binding transcription factor activity, RNA polymerase II-specific"/>
    <property type="evidence" value="ECO:0007669"/>
    <property type="project" value="TreeGrafter"/>
</dbReference>
<dbReference type="InterPro" id="IPR002100">
    <property type="entry name" value="TF_MADSbox"/>
</dbReference>
<dbReference type="PRINTS" id="PR00404">
    <property type="entry name" value="MADSDOMAIN"/>
</dbReference>
<evidence type="ECO:0000313" key="9">
    <source>
        <dbReference type="Proteomes" id="UP000245591"/>
    </source>
</evidence>
<evidence type="ECO:0000313" key="8">
    <source>
        <dbReference type="EMBL" id="PWA01577.1"/>
    </source>
</evidence>